<dbReference type="PROSITE" id="PS00216">
    <property type="entry name" value="SUGAR_TRANSPORT_1"/>
    <property type="match status" value="1"/>
</dbReference>
<dbReference type="PANTHER" id="PTHR23502">
    <property type="entry name" value="MAJOR FACILITATOR SUPERFAMILY"/>
    <property type="match status" value="1"/>
</dbReference>
<organism evidence="8 9">
    <name type="scientific">Aspergillus nanangensis</name>
    <dbReference type="NCBI Taxonomy" id="2582783"/>
    <lineage>
        <taxon>Eukaryota</taxon>
        <taxon>Fungi</taxon>
        <taxon>Dikarya</taxon>
        <taxon>Ascomycota</taxon>
        <taxon>Pezizomycotina</taxon>
        <taxon>Eurotiomycetes</taxon>
        <taxon>Eurotiomycetidae</taxon>
        <taxon>Eurotiales</taxon>
        <taxon>Aspergillaceae</taxon>
        <taxon>Aspergillus</taxon>
        <taxon>Aspergillus subgen. Circumdati</taxon>
    </lineage>
</organism>
<dbReference type="InterPro" id="IPR011701">
    <property type="entry name" value="MFS"/>
</dbReference>
<feature type="transmembrane region" description="Helical" evidence="6">
    <location>
        <begin position="388"/>
        <end position="407"/>
    </location>
</feature>
<feature type="domain" description="Major facilitator superfamily (MFS) profile" evidence="7">
    <location>
        <begin position="74"/>
        <end position="507"/>
    </location>
</feature>
<reference evidence="8" key="2">
    <citation type="submission" date="2020-02" db="EMBL/GenBank/DDBJ databases">
        <authorList>
            <person name="Gilchrist C.L.M."/>
            <person name="Chooi Y.-H."/>
        </authorList>
    </citation>
    <scope>NUCLEOTIDE SEQUENCE</scope>
    <source>
        <strain evidence="8">MST-FP2251</strain>
    </source>
</reference>
<evidence type="ECO:0000256" key="1">
    <source>
        <dbReference type="ARBA" id="ARBA00004141"/>
    </source>
</evidence>
<keyword evidence="4 6" id="KW-0472">Membrane</keyword>
<dbReference type="FunFam" id="1.20.1250.20:FF:000460">
    <property type="entry name" value="MFS multidrug transporter, putative"/>
    <property type="match status" value="1"/>
</dbReference>
<feature type="transmembrane region" description="Helical" evidence="6">
    <location>
        <begin position="413"/>
        <end position="435"/>
    </location>
</feature>
<dbReference type="GO" id="GO:0140115">
    <property type="term" value="P:export across plasma membrane"/>
    <property type="evidence" value="ECO:0007669"/>
    <property type="project" value="UniProtKB-ARBA"/>
</dbReference>
<dbReference type="Proteomes" id="UP001194746">
    <property type="component" value="Unassembled WGS sequence"/>
</dbReference>
<dbReference type="PANTHER" id="PTHR23502:SF33">
    <property type="entry name" value="MAJOR FACILITATOR SUPERFAMILY (MFS) PROFILE DOMAIN-CONTAINING PROTEIN-RELATED"/>
    <property type="match status" value="1"/>
</dbReference>
<evidence type="ECO:0000256" key="3">
    <source>
        <dbReference type="ARBA" id="ARBA00022989"/>
    </source>
</evidence>
<dbReference type="CDD" id="cd17323">
    <property type="entry name" value="MFS_Tpo1_MDR_like"/>
    <property type="match status" value="1"/>
</dbReference>
<proteinExistence type="predicted"/>
<dbReference type="Gene3D" id="1.20.1250.20">
    <property type="entry name" value="MFS general substrate transporter like domains"/>
    <property type="match status" value="1"/>
</dbReference>
<dbReference type="AlphaFoldDB" id="A0AAD4GTU7"/>
<dbReference type="SUPFAM" id="SSF103473">
    <property type="entry name" value="MFS general substrate transporter"/>
    <property type="match status" value="1"/>
</dbReference>
<feature type="transmembrane region" description="Helical" evidence="6">
    <location>
        <begin position="229"/>
        <end position="249"/>
    </location>
</feature>
<reference evidence="8" key="1">
    <citation type="journal article" date="2019" name="Beilstein J. Org. Chem.">
        <title>Nanangenines: drimane sesquiterpenoids as the dominant metabolite cohort of a novel Australian fungus, Aspergillus nanangensis.</title>
        <authorList>
            <person name="Lacey H.J."/>
            <person name="Gilchrist C.L.M."/>
            <person name="Crombie A."/>
            <person name="Kalaitzis J.A."/>
            <person name="Vuong D."/>
            <person name="Rutledge P.J."/>
            <person name="Turner P."/>
            <person name="Pitt J.I."/>
            <person name="Lacey E."/>
            <person name="Chooi Y.H."/>
            <person name="Piggott A.M."/>
        </authorList>
    </citation>
    <scope>NUCLEOTIDE SEQUENCE</scope>
    <source>
        <strain evidence="8">MST-FP2251</strain>
    </source>
</reference>
<keyword evidence="9" id="KW-1185">Reference proteome</keyword>
<dbReference type="InterPro" id="IPR005829">
    <property type="entry name" value="Sugar_transporter_CS"/>
</dbReference>
<feature type="transmembrane region" description="Helical" evidence="6">
    <location>
        <begin position="140"/>
        <end position="160"/>
    </location>
</feature>
<protein>
    <recommendedName>
        <fullName evidence="7">Major facilitator superfamily (MFS) profile domain-containing protein</fullName>
    </recommendedName>
</protein>
<evidence type="ECO:0000256" key="4">
    <source>
        <dbReference type="ARBA" id="ARBA00023136"/>
    </source>
</evidence>
<evidence type="ECO:0000256" key="5">
    <source>
        <dbReference type="SAM" id="MobiDB-lite"/>
    </source>
</evidence>
<dbReference type="Pfam" id="PF07690">
    <property type="entry name" value="MFS_1"/>
    <property type="match status" value="1"/>
</dbReference>
<feature type="transmembrane region" description="Helical" evidence="6">
    <location>
        <begin position="302"/>
        <end position="327"/>
    </location>
</feature>
<feature type="region of interest" description="Disordered" evidence="5">
    <location>
        <begin position="1"/>
        <end position="42"/>
    </location>
</feature>
<feature type="compositionally biased region" description="Basic and acidic residues" evidence="5">
    <location>
        <begin position="1"/>
        <end position="15"/>
    </location>
</feature>
<accession>A0AAD4GTU7</accession>
<feature type="transmembrane region" description="Helical" evidence="6">
    <location>
        <begin position="347"/>
        <end position="367"/>
    </location>
</feature>
<feature type="transmembrane region" description="Helical" evidence="6">
    <location>
        <begin position="447"/>
        <end position="469"/>
    </location>
</feature>
<sequence length="520" mass="56451">MEDPEKRDTANENSEKSAVAELHPQPSTEEIVLSSGPEKPLFPETDLSRGIVGWDGQKDPANPQNFSSGRKWGLLALMTAITFLSPLASSMFAPAVSYVGEDLNVTDETLLSLSVSIFLLGYVVGPLVLAPLSEIYGRRIILSCGNWFFVVWQIACALAPNIASLVVFRFLSGMGASACLTLGAALIADIFPVEKRGLATSVWSGGPLFGPILGPIIGGFVGEAAGWRWVFWILLIAGGVIATAIEFLNQETYARVLIRWKTEKLKKELQRPDLRSAYEHSGEGGASVIQTLQQGLRRPMVLLFKSPIVALLATYMSLTYGLLYLFFTTIPSVFMNQYGFSTGISGLAYLGLGIGSITGITVVASTSDKAILKLTSRNGGRYEPEMRLPMMVIFACILPISFFWYGWSAEKEVHWIVPIIGMAPFGFGMLGVYLPMMTYIIDCFPEYAASANATMTATRSLVGTLLPLAGPKMFATLGLGWGNSLLGFVALAFVPAPMIFIKYGKIIREKFPVNLDGKKT</sequence>
<dbReference type="EMBL" id="VCAU01000056">
    <property type="protein sequence ID" value="KAF9887788.1"/>
    <property type="molecule type" value="Genomic_DNA"/>
</dbReference>
<name>A0AAD4GTU7_ASPNN</name>
<keyword evidence="3 6" id="KW-1133">Transmembrane helix</keyword>
<comment type="caution">
    <text evidence="8">The sequence shown here is derived from an EMBL/GenBank/DDBJ whole genome shotgun (WGS) entry which is preliminary data.</text>
</comment>
<dbReference type="InterPro" id="IPR020846">
    <property type="entry name" value="MFS_dom"/>
</dbReference>
<feature type="transmembrane region" description="Helical" evidence="6">
    <location>
        <begin position="198"/>
        <end position="217"/>
    </location>
</feature>
<evidence type="ECO:0000313" key="8">
    <source>
        <dbReference type="EMBL" id="KAF9887788.1"/>
    </source>
</evidence>
<gene>
    <name evidence="8" type="ORF">FE257_009594</name>
</gene>
<evidence type="ECO:0000313" key="9">
    <source>
        <dbReference type="Proteomes" id="UP001194746"/>
    </source>
</evidence>
<keyword evidence="2 6" id="KW-0812">Transmembrane</keyword>
<feature type="transmembrane region" description="Helical" evidence="6">
    <location>
        <begin position="72"/>
        <end position="93"/>
    </location>
</feature>
<dbReference type="PROSITE" id="PS50850">
    <property type="entry name" value="MFS"/>
    <property type="match status" value="1"/>
</dbReference>
<dbReference type="InterPro" id="IPR036259">
    <property type="entry name" value="MFS_trans_sf"/>
</dbReference>
<evidence type="ECO:0000256" key="2">
    <source>
        <dbReference type="ARBA" id="ARBA00022692"/>
    </source>
</evidence>
<dbReference type="GO" id="GO:0016020">
    <property type="term" value="C:membrane"/>
    <property type="evidence" value="ECO:0007669"/>
    <property type="project" value="UniProtKB-SubCell"/>
</dbReference>
<feature type="transmembrane region" description="Helical" evidence="6">
    <location>
        <begin position="481"/>
        <end position="501"/>
    </location>
</feature>
<feature type="transmembrane region" description="Helical" evidence="6">
    <location>
        <begin position="166"/>
        <end position="191"/>
    </location>
</feature>
<dbReference type="GO" id="GO:0042908">
    <property type="term" value="P:xenobiotic transport"/>
    <property type="evidence" value="ECO:0007669"/>
    <property type="project" value="UniProtKB-ARBA"/>
</dbReference>
<dbReference type="GO" id="GO:0022857">
    <property type="term" value="F:transmembrane transporter activity"/>
    <property type="evidence" value="ECO:0007669"/>
    <property type="project" value="InterPro"/>
</dbReference>
<evidence type="ECO:0000256" key="6">
    <source>
        <dbReference type="SAM" id="Phobius"/>
    </source>
</evidence>
<feature type="transmembrane region" description="Helical" evidence="6">
    <location>
        <begin position="113"/>
        <end position="133"/>
    </location>
</feature>
<comment type="subcellular location">
    <subcellularLocation>
        <location evidence="1">Membrane</location>
        <topology evidence="1">Multi-pass membrane protein</topology>
    </subcellularLocation>
</comment>
<evidence type="ECO:0000259" key="7">
    <source>
        <dbReference type="PROSITE" id="PS50850"/>
    </source>
</evidence>